<feature type="compositionally biased region" description="Acidic residues" evidence="2">
    <location>
        <begin position="145"/>
        <end position="183"/>
    </location>
</feature>
<dbReference type="EMBL" id="SPUK01000010">
    <property type="protein sequence ID" value="TQV94372.1"/>
    <property type="molecule type" value="Genomic_DNA"/>
</dbReference>
<evidence type="ECO:0000256" key="2">
    <source>
        <dbReference type="SAM" id="MobiDB-lite"/>
    </source>
</evidence>
<dbReference type="GO" id="GO:0006281">
    <property type="term" value="P:DNA repair"/>
    <property type="evidence" value="ECO:0007669"/>
    <property type="project" value="InterPro"/>
</dbReference>
<dbReference type="CDD" id="cd06445">
    <property type="entry name" value="ATase"/>
    <property type="match status" value="1"/>
</dbReference>
<dbReference type="AlphaFoldDB" id="A0A545UY26"/>
<feature type="region of interest" description="Disordered" evidence="2">
    <location>
        <begin position="134"/>
        <end position="200"/>
    </location>
</feature>
<feature type="domain" description="Methylated-DNA-[protein]-cysteine S-methyltransferase DNA binding" evidence="3">
    <location>
        <begin position="10"/>
        <end position="113"/>
    </location>
</feature>
<dbReference type="SUPFAM" id="SSF46767">
    <property type="entry name" value="Methylated DNA-protein cysteine methyltransferase, C-terminal domain"/>
    <property type="match status" value="1"/>
</dbReference>
<dbReference type="GO" id="GO:0032259">
    <property type="term" value="P:methylation"/>
    <property type="evidence" value="ECO:0007669"/>
    <property type="project" value="UniProtKB-KW"/>
</dbReference>
<reference evidence="4 5" key="1">
    <citation type="journal article" date="2019" name="Appl. Microbiol. Biotechnol.">
        <title>Genome sequence of Isaria javanica and comparative genome analysis insights into family S53 peptidase evolution in fungal entomopathogens.</title>
        <authorList>
            <person name="Lin R."/>
            <person name="Zhang X."/>
            <person name="Xin B."/>
            <person name="Zou M."/>
            <person name="Gao Y."/>
            <person name="Qin F."/>
            <person name="Hu Q."/>
            <person name="Xie B."/>
            <person name="Cheng X."/>
        </authorList>
    </citation>
    <scope>NUCLEOTIDE SEQUENCE [LARGE SCALE GENOMIC DNA]</scope>
    <source>
        <strain evidence="4 5">IJ1G</strain>
    </source>
</reference>
<dbReference type="PANTHER" id="PTHR42942">
    <property type="entry name" value="6-O-METHYLGUANINE DNA METHYLTRANSFERASE"/>
    <property type="match status" value="1"/>
</dbReference>
<dbReference type="Pfam" id="PF01035">
    <property type="entry name" value="DNA_binding_1"/>
    <property type="match status" value="1"/>
</dbReference>
<proteinExistence type="predicted"/>
<keyword evidence="1" id="KW-0227">DNA damage</keyword>
<dbReference type="InterPro" id="IPR036388">
    <property type="entry name" value="WH-like_DNA-bd_sf"/>
</dbReference>
<evidence type="ECO:0000313" key="4">
    <source>
        <dbReference type="EMBL" id="TQV94372.1"/>
    </source>
</evidence>
<protein>
    <submittedName>
        <fullName evidence="4">6-O-methylguanine DNA methyltransferase</fullName>
    </submittedName>
</protein>
<dbReference type="OrthoDB" id="2548197at2759"/>
<keyword evidence="4" id="KW-0489">Methyltransferase</keyword>
<dbReference type="InterPro" id="IPR014048">
    <property type="entry name" value="MethylDNA_cys_MeTrfase_DNA-bd"/>
</dbReference>
<accession>A0A545UY26</accession>
<evidence type="ECO:0000259" key="3">
    <source>
        <dbReference type="Pfam" id="PF01035"/>
    </source>
</evidence>
<sequence length="200" mass="22114">MPRTDEAAAFFHAVYSAVSEIPPGRVTSYGHIAALIGTPQRPRQVGVCLKHLPDDTDADADADTESEPSRRQRWNHSNVPWQRVVNARGVISPRGGRPGATRAQADLLRAEGVQVTGVGGGLGELSVDLDRYGWFPSALPSEGVKEEEEEEEEEEEAEAEEEEPEHDEAGVDDQEVKEQEEEHDAYIKQEEDSNNEQSNR</sequence>
<evidence type="ECO:0000256" key="1">
    <source>
        <dbReference type="ARBA" id="ARBA00022763"/>
    </source>
</evidence>
<dbReference type="GO" id="GO:0008168">
    <property type="term" value="F:methyltransferase activity"/>
    <property type="evidence" value="ECO:0007669"/>
    <property type="project" value="UniProtKB-KW"/>
</dbReference>
<name>A0A545UY26_9HYPO</name>
<dbReference type="PANTHER" id="PTHR42942:SF1">
    <property type="entry name" value="ALKYLTRANSFERASE-LIKE PROTEIN 1"/>
    <property type="match status" value="1"/>
</dbReference>
<keyword evidence="5" id="KW-1185">Reference proteome</keyword>
<dbReference type="InterPro" id="IPR052520">
    <property type="entry name" value="ATL_DNA_repair"/>
</dbReference>
<keyword evidence="4" id="KW-0808">Transferase</keyword>
<organism evidence="4 5">
    <name type="scientific">Cordyceps javanica</name>
    <dbReference type="NCBI Taxonomy" id="43265"/>
    <lineage>
        <taxon>Eukaryota</taxon>
        <taxon>Fungi</taxon>
        <taxon>Dikarya</taxon>
        <taxon>Ascomycota</taxon>
        <taxon>Pezizomycotina</taxon>
        <taxon>Sordariomycetes</taxon>
        <taxon>Hypocreomycetidae</taxon>
        <taxon>Hypocreales</taxon>
        <taxon>Cordycipitaceae</taxon>
        <taxon>Cordyceps</taxon>
    </lineage>
</organism>
<evidence type="ECO:0000313" key="5">
    <source>
        <dbReference type="Proteomes" id="UP000315783"/>
    </source>
</evidence>
<feature type="compositionally biased region" description="Acidic residues" evidence="2">
    <location>
        <begin position="55"/>
        <end position="66"/>
    </location>
</feature>
<gene>
    <name evidence="4" type="ORF">IF1G_07251</name>
</gene>
<feature type="region of interest" description="Disordered" evidence="2">
    <location>
        <begin position="54"/>
        <end position="77"/>
    </location>
</feature>
<comment type="caution">
    <text evidence="4">The sequence shown here is derived from an EMBL/GenBank/DDBJ whole genome shotgun (WGS) entry which is preliminary data.</text>
</comment>
<dbReference type="InterPro" id="IPR036217">
    <property type="entry name" value="MethylDNA_cys_MeTrfase_DNAb"/>
</dbReference>
<dbReference type="STRING" id="43265.A0A545UY26"/>
<dbReference type="Proteomes" id="UP000315783">
    <property type="component" value="Unassembled WGS sequence"/>
</dbReference>
<dbReference type="Gene3D" id="1.10.10.10">
    <property type="entry name" value="Winged helix-like DNA-binding domain superfamily/Winged helix DNA-binding domain"/>
    <property type="match status" value="1"/>
</dbReference>